<gene>
    <name evidence="1" type="ORF">EVAR_76521_1</name>
</gene>
<evidence type="ECO:0000313" key="2">
    <source>
        <dbReference type="Proteomes" id="UP000299102"/>
    </source>
</evidence>
<accession>A0A4C1T7H8</accession>
<proteinExistence type="predicted"/>
<protein>
    <submittedName>
        <fullName evidence="1">Uncharacterized protein</fullName>
    </submittedName>
</protein>
<sequence length="110" mass="12615">MFDIWMRRRRVGRAQRSIPERALVHNIFAKTHLPALPTARFDDKNTSVERAAVESSLLSESYLKSMQDDAKIHETGKPQIIMDYNLTKGGVDTLKKWRLTMSPEEQTSGL</sequence>
<dbReference type="Proteomes" id="UP000299102">
    <property type="component" value="Unassembled WGS sequence"/>
</dbReference>
<dbReference type="EMBL" id="BGZK01000036">
    <property type="protein sequence ID" value="GBP09500.1"/>
    <property type="molecule type" value="Genomic_DNA"/>
</dbReference>
<name>A0A4C1T7H8_EUMVA</name>
<evidence type="ECO:0000313" key="1">
    <source>
        <dbReference type="EMBL" id="GBP09500.1"/>
    </source>
</evidence>
<organism evidence="1 2">
    <name type="scientific">Eumeta variegata</name>
    <name type="common">Bagworm moth</name>
    <name type="synonym">Eumeta japonica</name>
    <dbReference type="NCBI Taxonomy" id="151549"/>
    <lineage>
        <taxon>Eukaryota</taxon>
        <taxon>Metazoa</taxon>
        <taxon>Ecdysozoa</taxon>
        <taxon>Arthropoda</taxon>
        <taxon>Hexapoda</taxon>
        <taxon>Insecta</taxon>
        <taxon>Pterygota</taxon>
        <taxon>Neoptera</taxon>
        <taxon>Endopterygota</taxon>
        <taxon>Lepidoptera</taxon>
        <taxon>Glossata</taxon>
        <taxon>Ditrysia</taxon>
        <taxon>Tineoidea</taxon>
        <taxon>Psychidae</taxon>
        <taxon>Oiketicinae</taxon>
        <taxon>Eumeta</taxon>
    </lineage>
</organism>
<comment type="caution">
    <text evidence="1">The sequence shown here is derived from an EMBL/GenBank/DDBJ whole genome shotgun (WGS) entry which is preliminary data.</text>
</comment>
<reference evidence="1 2" key="1">
    <citation type="journal article" date="2019" name="Commun. Biol.">
        <title>The bagworm genome reveals a unique fibroin gene that provides high tensile strength.</title>
        <authorList>
            <person name="Kono N."/>
            <person name="Nakamura H."/>
            <person name="Ohtoshi R."/>
            <person name="Tomita M."/>
            <person name="Numata K."/>
            <person name="Arakawa K."/>
        </authorList>
    </citation>
    <scope>NUCLEOTIDE SEQUENCE [LARGE SCALE GENOMIC DNA]</scope>
</reference>
<dbReference type="AlphaFoldDB" id="A0A4C1T7H8"/>
<keyword evidence="2" id="KW-1185">Reference proteome</keyword>